<dbReference type="GO" id="GO:0003743">
    <property type="term" value="F:translation initiation factor activity"/>
    <property type="evidence" value="ECO:0007669"/>
    <property type="project" value="UniProtKB-UniRule"/>
</dbReference>
<feature type="compositionally biased region" description="Low complexity" evidence="8">
    <location>
        <begin position="960"/>
        <end position="969"/>
    </location>
</feature>
<keyword evidence="6 7" id="KW-0175">Coiled coil</keyword>
<dbReference type="GO" id="GO:0043614">
    <property type="term" value="C:multi-eIF complex"/>
    <property type="evidence" value="ECO:0007669"/>
    <property type="project" value="TreeGrafter"/>
</dbReference>
<dbReference type="GO" id="GO:0033290">
    <property type="term" value="C:eukaryotic 48S preinitiation complex"/>
    <property type="evidence" value="ECO:0007669"/>
    <property type="project" value="UniProtKB-UniRule"/>
</dbReference>
<keyword evidence="2 7" id="KW-0963">Cytoplasm</keyword>
<dbReference type="InterPro" id="IPR000717">
    <property type="entry name" value="PCI_dom"/>
</dbReference>
<dbReference type="EMBL" id="JAWIZZ010000006">
    <property type="protein sequence ID" value="KAK5782298.1"/>
    <property type="molecule type" value="Genomic_DNA"/>
</dbReference>
<dbReference type="GO" id="GO:0071541">
    <property type="term" value="C:eukaryotic translation initiation factor 3 complex, eIF3m"/>
    <property type="evidence" value="ECO:0007669"/>
    <property type="project" value="TreeGrafter"/>
</dbReference>
<dbReference type="Gene3D" id="4.10.860.10">
    <property type="entry name" value="UVR domain"/>
    <property type="match status" value="1"/>
</dbReference>
<dbReference type="FunFam" id="4.10.860.10:FF:000001">
    <property type="entry name" value="Eukaryotic translation initiation factor 3 subunit A"/>
    <property type="match status" value="1"/>
</dbReference>
<feature type="compositionally biased region" description="Acidic residues" evidence="8">
    <location>
        <begin position="506"/>
        <end position="525"/>
    </location>
</feature>
<dbReference type="PROSITE" id="PS50250">
    <property type="entry name" value="PCI"/>
    <property type="match status" value="1"/>
</dbReference>
<dbReference type="Pfam" id="PF22591">
    <property type="entry name" value="eIF3a_PCI_TPR-like"/>
    <property type="match status" value="1"/>
</dbReference>
<proteinExistence type="inferred from homology"/>
<evidence type="ECO:0000313" key="11">
    <source>
        <dbReference type="Proteomes" id="UP001306508"/>
    </source>
</evidence>
<comment type="subunit">
    <text evidence="7">Component of the eukaryotic translation initiation factor 3 (eIF-3) complex.</text>
</comment>
<dbReference type="Proteomes" id="UP001306508">
    <property type="component" value="Unassembled WGS sequence"/>
</dbReference>
<gene>
    <name evidence="7" type="primary">TIF32</name>
    <name evidence="10" type="ORF">RI543_000230</name>
</gene>
<evidence type="ECO:0000256" key="5">
    <source>
        <dbReference type="ARBA" id="ARBA00022917"/>
    </source>
</evidence>
<accession>A0AAN7WQ92</accession>
<evidence type="ECO:0000256" key="1">
    <source>
        <dbReference type="ARBA" id="ARBA00004496"/>
    </source>
</evidence>
<evidence type="ECO:0000256" key="2">
    <source>
        <dbReference type="ARBA" id="ARBA00022490"/>
    </source>
</evidence>
<dbReference type="SMART" id="SM00088">
    <property type="entry name" value="PINT"/>
    <property type="match status" value="1"/>
</dbReference>
<feature type="compositionally biased region" description="Polar residues" evidence="8">
    <location>
        <begin position="971"/>
        <end position="982"/>
    </location>
</feature>
<keyword evidence="3 7" id="KW-0396">Initiation factor</keyword>
<dbReference type="AlphaFoldDB" id="A0AAN7WQ92"/>
<feature type="region of interest" description="Disordered" evidence="8">
    <location>
        <begin position="904"/>
        <end position="1000"/>
    </location>
</feature>
<evidence type="ECO:0000256" key="8">
    <source>
        <dbReference type="SAM" id="MobiDB-lite"/>
    </source>
</evidence>
<dbReference type="PANTHER" id="PTHR14005:SF0">
    <property type="entry name" value="EUKARYOTIC TRANSLATION INITIATION FACTOR 3 SUBUNIT A"/>
    <property type="match status" value="1"/>
</dbReference>
<feature type="compositionally biased region" description="Low complexity" evidence="8">
    <location>
        <begin position="909"/>
        <end position="921"/>
    </location>
</feature>
<comment type="subcellular location">
    <subcellularLocation>
        <location evidence="1 7">Cytoplasm</location>
    </subcellularLocation>
</comment>
<dbReference type="InterPro" id="IPR027512">
    <property type="entry name" value="EIF3A"/>
</dbReference>
<name>A0AAN7WQ92_9SACH</name>
<feature type="coiled-coil region" evidence="7">
    <location>
        <begin position="823"/>
        <end position="872"/>
    </location>
</feature>
<dbReference type="GO" id="GO:0016282">
    <property type="term" value="C:eukaryotic 43S preinitiation complex"/>
    <property type="evidence" value="ECO:0007669"/>
    <property type="project" value="UniProtKB-UniRule"/>
</dbReference>
<sequence length="1000" mass="114649">MAPPTFRPENAIKRAEELISVGNSQAALQSLYDFVTAKRVRWTQPATLEPIVFKFLELGVELKKGKMIRDCLHQYKKLIQGTPEGLISVGVVARKFIDIVEKRIVNEQAKEEERHVDLDDLEGGITPENLLISIYEEDQSVGGFNDETFTSWVRFTWESYRSVLELVRNNSQLEITYSGVVSRTMQFCLKHNRKNEFKRLADMLRQHLDAANYQQNKNGTNIVDLSDNDTLQRYLDQRFQLVQCSVKLELWHEAFRAVEDVYHLIKMSKRAPKMSTLAAYYKNIAKIFYVSSDSLLHTTAWNKFYELYSSNPNATEEEFKEYASIILLSALAIKLDILPSVGFDSQLRLYRLVGLENKPSRKEIFDNILNSDIASKVDKNVMELYTLIEKDFSIENIQSKLATLLPKLVTLPYFAQYSTQIRDVILRKLFVEISTKYETITIDELFKLATLPEPMNLGAWEVEKTLLQAAMDDYVSFTIDQAKNTVKFVKDPFEQFLVASATASTEEPEQDETKEDEVESVEGDEKEPKTVENEEGETIVEPEVIVTRNSYIRNKLFQLSATLHENENYSEISYLERVRLARESLITQTKASIERAKEAAEERAKRSQEQRQRRLQESEARFEQDAELRQRRMLEEKAAMEVKLAEEAHRRLIEKKKRELAALKEAEALKAIEEINANGNVYIDPAEAKNLDLKELRSILVNQLSKDKAELEERVNYSVKKLDHTERALRKTELPILQREADTLKEADMVKYKAMTEKIVEAAKSEHEARLADYERVSHVCDEVKQLREKLFQARAEEYQAIQGAKREAFEKAKQERIDKVRKERYEAAVAKRKQEIAEASRLKRLQEQEAIARRQREVEEALEQKAAASKAASRIPAAAPVVAKNRADLDAIARRQREIEEAVERRAAAASNNKSSGGSKYVPPSARAAPVAKKTASELDEIARKQREMEEAIERKLSAKSASPSPAAVGSTNGSSQNSDKPLSFAEKMKLRRQQQQNK</sequence>
<dbReference type="Pfam" id="PF01399">
    <property type="entry name" value="PCI"/>
    <property type="match status" value="1"/>
</dbReference>
<evidence type="ECO:0000256" key="7">
    <source>
        <dbReference type="HAMAP-Rule" id="MF_03000"/>
    </source>
</evidence>
<dbReference type="GO" id="GO:0071540">
    <property type="term" value="C:eukaryotic translation initiation factor 3 complex, eIF3e"/>
    <property type="evidence" value="ECO:0007669"/>
    <property type="project" value="TreeGrafter"/>
</dbReference>
<feature type="domain" description="PCI" evidence="9">
    <location>
        <begin position="319"/>
        <end position="493"/>
    </location>
</feature>
<dbReference type="GO" id="GO:0002188">
    <property type="term" value="P:translation reinitiation"/>
    <property type="evidence" value="ECO:0007669"/>
    <property type="project" value="TreeGrafter"/>
</dbReference>
<reference evidence="11" key="1">
    <citation type="submission" date="2023-07" db="EMBL/GenBank/DDBJ databases">
        <title>A draft genome of Kazachstania heterogenica Y-27499.</title>
        <authorList>
            <person name="Donic C."/>
            <person name="Kralova J.S."/>
            <person name="Fidel L."/>
            <person name="Ben-Dor S."/>
            <person name="Jung S."/>
        </authorList>
    </citation>
    <scope>NUCLEOTIDE SEQUENCE [LARGE SCALE GENOMIC DNA]</scope>
    <source>
        <strain evidence="11">Y27499</strain>
    </source>
</reference>
<dbReference type="PANTHER" id="PTHR14005">
    <property type="entry name" value="EUKARYOTIC TRANSLATION INITIATION FACTOR 3, THETA SUBUNIT"/>
    <property type="match status" value="1"/>
</dbReference>
<comment type="function">
    <text evidence="7">RNA-binding component of the eukaryotic translation initiation factor 3 (eIF-3) complex, which is involved in protein synthesis of a specialized repertoire of mRNAs and, together with other initiation factors, stimulates binding of mRNA and methionyl-tRNAi to the 40S ribosome. The eIF-3 complex specifically targets and initiates translation of a subset of mRNAs involved in cell proliferation.</text>
</comment>
<evidence type="ECO:0000256" key="4">
    <source>
        <dbReference type="ARBA" id="ARBA00022884"/>
    </source>
</evidence>
<evidence type="ECO:0000256" key="6">
    <source>
        <dbReference type="ARBA" id="ARBA00023054"/>
    </source>
</evidence>
<keyword evidence="11" id="KW-1185">Reference proteome</keyword>
<dbReference type="Gene3D" id="1.25.40.860">
    <property type="match status" value="1"/>
</dbReference>
<feature type="region of interest" description="Disordered" evidence="8">
    <location>
        <begin position="600"/>
        <end position="622"/>
    </location>
</feature>
<feature type="compositionally biased region" description="Basic and acidic residues" evidence="8">
    <location>
        <begin position="936"/>
        <end position="958"/>
    </location>
</feature>
<dbReference type="HAMAP" id="MF_03000">
    <property type="entry name" value="eIF3a"/>
    <property type="match status" value="1"/>
</dbReference>
<keyword evidence="5 7" id="KW-0648">Protein biosynthesis</keyword>
<dbReference type="InterPro" id="IPR054711">
    <property type="entry name" value="eIF3a_PCI_TPR-like"/>
</dbReference>
<protein>
    <recommendedName>
        <fullName evidence="7">Eukaryotic translation initiation factor 3 subunit A</fullName>
        <shortName evidence="7">eIF3a</shortName>
    </recommendedName>
    <alternativeName>
        <fullName evidence="7">Eukaryotic translation initiation factor 3 110 kDa subunit homolog</fullName>
        <shortName evidence="7">eIF3 p110</shortName>
    </alternativeName>
    <alternativeName>
        <fullName evidence="7">Translation initiation factor eIF3, p110 subunit homolog</fullName>
    </alternativeName>
</protein>
<dbReference type="GO" id="GO:0003729">
    <property type="term" value="F:mRNA binding"/>
    <property type="evidence" value="ECO:0007669"/>
    <property type="project" value="TreeGrafter"/>
</dbReference>
<dbReference type="GO" id="GO:0001732">
    <property type="term" value="P:formation of cytoplasmic translation initiation complex"/>
    <property type="evidence" value="ECO:0007669"/>
    <property type="project" value="UniProtKB-UniRule"/>
</dbReference>
<feature type="region of interest" description="Disordered" evidence="8">
    <location>
        <begin position="501"/>
        <end position="536"/>
    </location>
</feature>
<organism evidence="10 11">
    <name type="scientific">Arxiozyma heterogenica</name>
    <dbReference type="NCBI Taxonomy" id="278026"/>
    <lineage>
        <taxon>Eukaryota</taxon>
        <taxon>Fungi</taxon>
        <taxon>Dikarya</taxon>
        <taxon>Ascomycota</taxon>
        <taxon>Saccharomycotina</taxon>
        <taxon>Saccharomycetes</taxon>
        <taxon>Saccharomycetales</taxon>
        <taxon>Saccharomycetaceae</taxon>
        <taxon>Arxiozyma</taxon>
    </lineage>
</organism>
<evidence type="ECO:0000313" key="10">
    <source>
        <dbReference type="EMBL" id="KAK5782298.1"/>
    </source>
</evidence>
<evidence type="ECO:0000259" key="9">
    <source>
        <dbReference type="PROSITE" id="PS50250"/>
    </source>
</evidence>
<comment type="similarity">
    <text evidence="7">Belongs to the eIF-3 subunit A family.</text>
</comment>
<comment type="caution">
    <text evidence="10">The sequence shown here is derived from an EMBL/GenBank/DDBJ whole genome shotgun (WGS) entry which is preliminary data.</text>
</comment>
<keyword evidence="4 7" id="KW-0694">RNA-binding</keyword>
<evidence type="ECO:0000256" key="3">
    <source>
        <dbReference type="ARBA" id="ARBA00022540"/>
    </source>
</evidence>